<dbReference type="AlphaFoldDB" id="A0A1T5KUN0"/>
<keyword evidence="3" id="KW-1185">Reference proteome</keyword>
<dbReference type="CDD" id="cd04301">
    <property type="entry name" value="NAT_SF"/>
    <property type="match status" value="1"/>
</dbReference>
<keyword evidence="2" id="KW-0808">Transferase</keyword>
<evidence type="ECO:0000313" key="3">
    <source>
        <dbReference type="Proteomes" id="UP000190341"/>
    </source>
</evidence>
<dbReference type="InterPro" id="IPR016181">
    <property type="entry name" value="Acyl_CoA_acyltransferase"/>
</dbReference>
<sequence length="180" mass="20135">MEIVVNAFPSLLGRIAPPHAATTYLPDTSVVVDIRRLEREDLPALYVLRQEQRDEVSRHADVVADADALELQEVLFDLPRRCWAWIARDHDEPVGYALATVGYAVLEGGYYLRLESLHVHHAWRRRGIESQLLEAARRTSVDLGCLSLQWSDGAHLPRLSAEGVVHRHAAAHLLPSTASP</sequence>
<organism evidence="2 3">
    <name type="scientific">Pseudoxanthomonas indica</name>
    <dbReference type="NCBI Taxonomy" id="428993"/>
    <lineage>
        <taxon>Bacteria</taxon>
        <taxon>Pseudomonadati</taxon>
        <taxon>Pseudomonadota</taxon>
        <taxon>Gammaproteobacteria</taxon>
        <taxon>Lysobacterales</taxon>
        <taxon>Lysobacteraceae</taxon>
        <taxon>Pseudoxanthomonas</taxon>
    </lineage>
</organism>
<proteinExistence type="predicted"/>
<protein>
    <submittedName>
        <fullName evidence="2">Acetyltransferase (GNAT) family protein</fullName>
    </submittedName>
</protein>
<dbReference type="Gene3D" id="3.40.630.30">
    <property type="match status" value="1"/>
</dbReference>
<dbReference type="PROSITE" id="PS51186">
    <property type="entry name" value="GNAT"/>
    <property type="match status" value="1"/>
</dbReference>
<dbReference type="Proteomes" id="UP000190341">
    <property type="component" value="Unassembled WGS sequence"/>
</dbReference>
<dbReference type="InterPro" id="IPR000182">
    <property type="entry name" value="GNAT_dom"/>
</dbReference>
<accession>A0A1T5KUN0</accession>
<dbReference type="SUPFAM" id="SSF55729">
    <property type="entry name" value="Acyl-CoA N-acyltransferases (Nat)"/>
    <property type="match status" value="1"/>
</dbReference>
<dbReference type="OrthoDB" id="9805924at2"/>
<dbReference type="EMBL" id="FUZV01000001">
    <property type="protein sequence ID" value="SKC67165.1"/>
    <property type="molecule type" value="Genomic_DNA"/>
</dbReference>
<gene>
    <name evidence="2" type="ORF">SAMN06296058_2022</name>
</gene>
<dbReference type="Pfam" id="PF00583">
    <property type="entry name" value="Acetyltransf_1"/>
    <property type="match status" value="1"/>
</dbReference>
<dbReference type="GO" id="GO:0016747">
    <property type="term" value="F:acyltransferase activity, transferring groups other than amino-acyl groups"/>
    <property type="evidence" value="ECO:0007669"/>
    <property type="project" value="InterPro"/>
</dbReference>
<evidence type="ECO:0000313" key="2">
    <source>
        <dbReference type="EMBL" id="SKC67165.1"/>
    </source>
</evidence>
<evidence type="ECO:0000259" key="1">
    <source>
        <dbReference type="PROSITE" id="PS51186"/>
    </source>
</evidence>
<feature type="domain" description="N-acetyltransferase" evidence="1">
    <location>
        <begin position="32"/>
        <end position="175"/>
    </location>
</feature>
<reference evidence="2 3" key="1">
    <citation type="submission" date="2017-02" db="EMBL/GenBank/DDBJ databases">
        <authorList>
            <person name="Peterson S.W."/>
        </authorList>
    </citation>
    <scope>NUCLEOTIDE SEQUENCE [LARGE SCALE GENOMIC DNA]</scope>
    <source>
        <strain evidence="2 3">P15</strain>
    </source>
</reference>
<name>A0A1T5KUN0_9GAMM</name>
<dbReference type="STRING" id="428993.SAMN06296058_2022"/>